<sequence>MISNNTKLHAINRVFDAMGQAGINTMQELDYNIDAGDIARNIDSHSATIQVHGGKGYWFNREGFHKLFPDPDTGRIKLPNGALAVRLKRLPLGAETSLTVRGRYLMDMKEHGYDMRPFAEADGRVHLVVIMFVDYDDLPQTAKDAVVALTRFWFIQDKEVDSAKLQSLRMDISSTLTALELEDSSHMRRNAFHNKYMHHDLAMIGGFLNNN</sequence>
<evidence type="ECO:0000313" key="2">
    <source>
        <dbReference type="Proteomes" id="UP000327497"/>
    </source>
</evidence>
<evidence type="ECO:0000313" key="1">
    <source>
        <dbReference type="EMBL" id="QBJ01049.1"/>
    </source>
</evidence>
<organism evidence="1 2">
    <name type="scientific">Aeromonas phage MJG</name>
    <dbReference type="NCBI Taxonomy" id="2510451"/>
    <lineage>
        <taxon>Viruses</taxon>
        <taxon>Duplodnaviria</taxon>
        <taxon>Heunggongvirae</taxon>
        <taxon>Uroviricota</taxon>
        <taxon>Caudoviricetes</taxon>
        <taxon>Autographivirales</taxon>
        <taxon>Autosignataviridae</taxon>
        <taxon>Colwellvirinae</taxon>
        <taxon>Daolivirus</taxon>
        <taxon>Daolivirus MJG</taxon>
    </lineage>
</organism>
<dbReference type="InterPro" id="IPR033767">
    <property type="entry name" value="Tail_Gp11"/>
</dbReference>
<name>A0A5J5ZZH3_9CAUD</name>
<dbReference type="EMBL" id="MK455769">
    <property type="protein sequence ID" value="QBJ01049.1"/>
    <property type="molecule type" value="Genomic_DNA"/>
</dbReference>
<accession>A0A5J5ZZH3</accession>
<protein>
    <submittedName>
        <fullName evidence="1">Putative tail tubular protein A</fullName>
    </submittedName>
</protein>
<dbReference type="Proteomes" id="UP000327497">
    <property type="component" value="Segment"/>
</dbReference>
<proteinExistence type="predicted"/>
<dbReference type="Pfam" id="PF17212">
    <property type="entry name" value="Tube"/>
    <property type="match status" value="1"/>
</dbReference>
<keyword evidence="2" id="KW-1185">Reference proteome</keyword>
<reference evidence="1 2" key="1">
    <citation type="journal article" date="2019" name="Virus Res.">
        <title>Genomic characterization of a novel virulent phage infecting the Aeromonas hydrophila isolated from rainbow trout (Oncorhynchus mykiss).</title>
        <authorList>
            <person name="Cao Y."/>
            <person name="Li S."/>
            <person name="Wang D."/>
            <person name="Zhao J."/>
            <person name="Xu L."/>
            <person name="Liu H."/>
            <person name="Lu T."/>
            <person name="Mou Z."/>
        </authorList>
    </citation>
    <scope>NUCLEOTIDE SEQUENCE [LARGE SCALE GENOMIC DNA]</scope>
</reference>